<comment type="subcellular location">
    <subcellularLocation>
        <location evidence="5">Cytoplasm</location>
    </subcellularLocation>
</comment>
<name>A0A845MI66_9PROT</name>
<dbReference type="SUPFAM" id="SSF50346">
    <property type="entry name" value="PRC-barrel domain"/>
    <property type="match status" value="1"/>
</dbReference>
<comment type="similarity">
    <text evidence="5">Belongs to the RimM family.</text>
</comment>
<evidence type="ECO:0000313" key="8">
    <source>
        <dbReference type="EMBL" id="MZR23723.1"/>
    </source>
</evidence>
<dbReference type="InterPro" id="IPR009000">
    <property type="entry name" value="Transl_B-barrel_sf"/>
</dbReference>
<evidence type="ECO:0000259" key="6">
    <source>
        <dbReference type="Pfam" id="PF01782"/>
    </source>
</evidence>
<evidence type="ECO:0000256" key="1">
    <source>
        <dbReference type="ARBA" id="ARBA00022490"/>
    </source>
</evidence>
<dbReference type="PANTHER" id="PTHR33692:SF1">
    <property type="entry name" value="RIBOSOME MATURATION FACTOR RIMM"/>
    <property type="match status" value="1"/>
</dbReference>
<sequence>MPEAKLLLLGVIVGAKGIKGEVKIKSFTEYPEDIAAYGPLRDASGKTTFELKVVGVSKGLPVVRIKGISDRNAAEALKGVELYVSRDRLPETEEAEEYYHADLIGLPVFFQDGEKFGTILRLHDFGAGDMLEIVPDGKGAKAAVLVPFTVEMVPEVDVAGGRVVVDLAEDFFEVPEEPA</sequence>
<dbReference type="AlphaFoldDB" id="A0A845MI66"/>
<dbReference type="SUPFAM" id="SSF50447">
    <property type="entry name" value="Translation proteins"/>
    <property type="match status" value="1"/>
</dbReference>
<gene>
    <name evidence="5 8" type="primary">rimM</name>
    <name evidence="8" type="ORF">GQF03_15405</name>
</gene>
<dbReference type="InterPro" id="IPR056792">
    <property type="entry name" value="PRC_RimM"/>
</dbReference>
<dbReference type="PANTHER" id="PTHR33692">
    <property type="entry name" value="RIBOSOME MATURATION FACTOR RIMM"/>
    <property type="match status" value="1"/>
</dbReference>
<comment type="caution">
    <text evidence="8">The sequence shown here is derived from an EMBL/GenBank/DDBJ whole genome shotgun (WGS) entry which is preliminary data.</text>
</comment>
<dbReference type="Pfam" id="PF24986">
    <property type="entry name" value="PRC_RimM"/>
    <property type="match status" value="1"/>
</dbReference>
<proteinExistence type="inferred from homology"/>
<dbReference type="Pfam" id="PF01782">
    <property type="entry name" value="RimM"/>
    <property type="match status" value="1"/>
</dbReference>
<comment type="subunit">
    <text evidence="5">Binds ribosomal protein uS19.</text>
</comment>
<evidence type="ECO:0000313" key="9">
    <source>
        <dbReference type="Proteomes" id="UP000445696"/>
    </source>
</evidence>
<protein>
    <recommendedName>
        <fullName evidence="5">Ribosome maturation factor RimM</fullName>
    </recommendedName>
</protein>
<dbReference type="InterPro" id="IPR002676">
    <property type="entry name" value="RimM_N"/>
</dbReference>
<organism evidence="8 9">
    <name type="scientific">Sneathiella chungangensis</name>
    <dbReference type="NCBI Taxonomy" id="1418234"/>
    <lineage>
        <taxon>Bacteria</taxon>
        <taxon>Pseudomonadati</taxon>
        <taxon>Pseudomonadota</taxon>
        <taxon>Alphaproteobacteria</taxon>
        <taxon>Sneathiellales</taxon>
        <taxon>Sneathiellaceae</taxon>
        <taxon>Sneathiella</taxon>
    </lineage>
</organism>
<feature type="domain" description="Ribosome maturation factor RimM PRC barrel" evidence="7">
    <location>
        <begin position="101"/>
        <end position="170"/>
    </location>
</feature>
<dbReference type="GO" id="GO:0006364">
    <property type="term" value="P:rRNA processing"/>
    <property type="evidence" value="ECO:0007669"/>
    <property type="project" value="UniProtKB-UniRule"/>
</dbReference>
<comment type="domain">
    <text evidence="5">The PRC barrel domain binds ribosomal protein uS19.</text>
</comment>
<keyword evidence="2 5" id="KW-0690">Ribosome biogenesis</keyword>
<reference evidence="8 9" key="1">
    <citation type="journal article" date="2014" name="Int. J. Syst. Evol. Microbiol.">
        <title>Sneathiella chungangensis sp. nov., isolated from a marine sand, and emended description of the genus Sneathiella.</title>
        <authorList>
            <person name="Siamphan C."/>
            <person name="Kim H."/>
            <person name="Lee J.S."/>
            <person name="Kim W."/>
        </authorList>
    </citation>
    <scope>NUCLEOTIDE SEQUENCE [LARGE SCALE GENOMIC DNA]</scope>
    <source>
        <strain evidence="8 9">KCTC 32476</strain>
    </source>
</reference>
<keyword evidence="9" id="KW-1185">Reference proteome</keyword>
<dbReference type="InterPro" id="IPR011033">
    <property type="entry name" value="PRC_barrel-like_sf"/>
</dbReference>
<dbReference type="NCBIfam" id="TIGR02273">
    <property type="entry name" value="16S_RimM"/>
    <property type="match status" value="1"/>
</dbReference>
<keyword evidence="4 5" id="KW-0143">Chaperone</keyword>
<dbReference type="EMBL" id="WTVA01000015">
    <property type="protein sequence ID" value="MZR23723.1"/>
    <property type="molecule type" value="Genomic_DNA"/>
</dbReference>
<dbReference type="HAMAP" id="MF_00014">
    <property type="entry name" value="Ribosome_mat_RimM"/>
    <property type="match status" value="1"/>
</dbReference>
<dbReference type="RefSeq" id="WP_161340166.1">
    <property type="nucleotide sequence ID" value="NZ_JBHSDG010000003.1"/>
</dbReference>
<evidence type="ECO:0000256" key="5">
    <source>
        <dbReference type="HAMAP-Rule" id="MF_00014"/>
    </source>
</evidence>
<keyword evidence="3 5" id="KW-0698">rRNA processing</keyword>
<evidence type="ECO:0000259" key="7">
    <source>
        <dbReference type="Pfam" id="PF24986"/>
    </source>
</evidence>
<dbReference type="InterPro" id="IPR036976">
    <property type="entry name" value="RimM_N_sf"/>
</dbReference>
<dbReference type="GO" id="GO:0043022">
    <property type="term" value="F:ribosome binding"/>
    <property type="evidence" value="ECO:0007669"/>
    <property type="project" value="InterPro"/>
</dbReference>
<dbReference type="GO" id="GO:0005737">
    <property type="term" value="C:cytoplasm"/>
    <property type="evidence" value="ECO:0007669"/>
    <property type="project" value="UniProtKB-SubCell"/>
</dbReference>
<feature type="domain" description="RimM N-terminal" evidence="6">
    <location>
        <begin position="9"/>
        <end position="87"/>
    </location>
</feature>
<dbReference type="GO" id="GO:0042274">
    <property type="term" value="P:ribosomal small subunit biogenesis"/>
    <property type="evidence" value="ECO:0007669"/>
    <property type="project" value="UniProtKB-UniRule"/>
</dbReference>
<comment type="function">
    <text evidence="5">An accessory protein needed during the final step in the assembly of 30S ribosomal subunit, possibly for assembly of the head region. Essential for efficient processing of 16S rRNA. May be needed both before and after RbfA during the maturation of 16S rRNA. It has affinity for free ribosomal 30S subunits but not for 70S ribosomes.</text>
</comment>
<evidence type="ECO:0000256" key="3">
    <source>
        <dbReference type="ARBA" id="ARBA00022552"/>
    </source>
</evidence>
<dbReference type="Proteomes" id="UP000445696">
    <property type="component" value="Unassembled WGS sequence"/>
</dbReference>
<dbReference type="OrthoDB" id="9788191at2"/>
<evidence type="ECO:0000256" key="2">
    <source>
        <dbReference type="ARBA" id="ARBA00022517"/>
    </source>
</evidence>
<evidence type="ECO:0000256" key="4">
    <source>
        <dbReference type="ARBA" id="ARBA00023186"/>
    </source>
</evidence>
<dbReference type="Gene3D" id="2.30.30.240">
    <property type="entry name" value="PRC-barrel domain"/>
    <property type="match status" value="1"/>
</dbReference>
<dbReference type="GO" id="GO:0005840">
    <property type="term" value="C:ribosome"/>
    <property type="evidence" value="ECO:0007669"/>
    <property type="project" value="InterPro"/>
</dbReference>
<accession>A0A845MI66</accession>
<keyword evidence="1 5" id="KW-0963">Cytoplasm</keyword>
<dbReference type="InterPro" id="IPR011961">
    <property type="entry name" value="RimM"/>
</dbReference>
<dbReference type="Gene3D" id="2.40.30.60">
    <property type="entry name" value="RimM"/>
    <property type="match status" value="1"/>
</dbReference>